<accession>A0ABN9UBW2</accession>
<dbReference type="EMBL" id="CAUYUJ010015682">
    <property type="protein sequence ID" value="CAK0856922.1"/>
    <property type="molecule type" value="Genomic_DNA"/>
</dbReference>
<dbReference type="Gene3D" id="3.80.10.10">
    <property type="entry name" value="Ribonuclease Inhibitor"/>
    <property type="match status" value="4"/>
</dbReference>
<protein>
    <recommendedName>
        <fullName evidence="5">Nucleoplasmin-like domain-containing protein</fullName>
    </recommendedName>
</protein>
<name>A0ABN9UBW2_9DINO</name>
<evidence type="ECO:0000256" key="4">
    <source>
        <dbReference type="SAM" id="MobiDB-lite"/>
    </source>
</evidence>
<dbReference type="Gene3D" id="2.60.120.340">
    <property type="entry name" value="Nucleoplasmin core domain"/>
    <property type="match status" value="1"/>
</dbReference>
<feature type="region of interest" description="Disordered" evidence="4">
    <location>
        <begin position="378"/>
        <end position="421"/>
    </location>
</feature>
<dbReference type="InterPro" id="IPR027038">
    <property type="entry name" value="RanGap"/>
</dbReference>
<evidence type="ECO:0000259" key="5">
    <source>
        <dbReference type="Pfam" id="PF17800"/>
    </source>
</evidence>
<feature type="compositionally biased region" description="Low complexity" evidence="4">
    <location>
        <begin position="215"/>
        <end position="224"/>
    </location>
</feature>
<feature type="compositionally biased region" description="Polar residues" evidence="4">
    <location>
        <begin position="2209"/>
        <end position="2227"/>
    </location>
</feature>
<feature type="region of interest" description="Disordered" evidence="4">
    <location>
        <begin position="205"/>
        <end position="245"/>
    </location>
</feature>
<dbReference type="Proteomes" id="UP001189429">
    <property type="component" value="Unassembled WGS sequence"/>
</dbReference>
<gene>
    <name evidence="6" type="ORF">PCOR1329_LOCUS47175</name>
</gene>
<feature type="region of interest" description="Disordered" evidence="4">
    <location>
        <begin position="1377"/>
        <end position="1406"/>
    </location>
</feature>
<dbReference type="SUPFAM" id="SSF52047">
    <property type="entry name" value="RNI-like"/>
    <property type="match status" value="3"/>
</dbReference>
<proteinExistence type="predicted"/>
<feature type="region of interest" description="Disordered" evidence="4">
    <location>
        <begin position="2196"/>
        <end position="2241"/>
    </location>
</feature>
<dbReference type="Pfam" id="PF17800">
    <property type="entry name" value="NPL"/>
    <property type="match status" value="1"/>
</dbReference>
<dbReference type="PANTHER" id="PTHR24113">
    <property type="entry name" value="RAN GTPASE-ACTIVATING PROTEIN 1"/>
    <property type="match status" value="1"/>
</dbReference>
<keyword evidence="1" id="KW-0343">GTPase activation</keyword>
<dbReference type="InterPro" id="IPR041232">
    <property type="entry name" value="NPL"/>
</dbReference>
<dbReference type="InterPro" id="IPR032675">
    <property type="entry name" value="LRR_dom_sf"/>
</dbReference>
<keyword evidence="3" id="KW-0677">Repeat</keyword>
<evidence type="ECO:0000256" key="3">
    <source>
        <dbReference type="ARBA" id="ARBA00022737"/>
    </source>
</evidence>
<feature type="compositionally biased region" description="Acidic residues" evidence="4">
    <location>
        <begin position="1394"/>
        <end position="1404"/>
    </location>
</feature>
<evidence type="ECO:0000313" key="6">
    <source>
        <dbReference type="EMBL" id="CAK0856922.1"/>
    </source>
</evidence>
<dbReference type="PANTHER" id="PTHR24113:SF12">
    <property type="entry name" value="RAN GTPASE-ACTIVATING PROTEIN 1"/>
    <property type="match status" value="1"/>
</dbReference>
<organism evidence="6 7">
    <name type="scientific">Prorocentrum cordatum</name>
    <dbReference type="NCBI Taxonomy" id="2364126"/>
    <lineage>
        <taxon>Eukaryota</taxon>
        <taxon>Sar</taxon>
        <taxon>Alveolata</taxon>
        <taxon>Dinophyceae</taxon>
        <taxon>Prorocentrales</taxon>
        <taxon>Prorocentraceae</taxon>
        <taxon>Prorocentrum</taxon>
    </lineage>
</organism>
<dbReference type="Pfam" id="PF13516">
    <property type="entry name" value="LRR_6"/>
    <property type="match status" value="4"/>
</dbReference>
<keyword evidence="2" id="KW-0433">Leucine-rich repeat</keyword>
<feature type="domain" description="Nucleoplasmin-like" evidence="5">
    <location>
        <begin position="3"/>
        <end position="83"/>
    </location>
</feature>
<keyword evidence="7" id="KW-1185">Reference proteome</keyword>
<reference evidence="6" key="1">
    <citation type="submission" date="2023-10" db="EMBL/GenBank/DDBJ databases">
        <authorList>
            <person name="Chen Y."/>
            <person name="Shah S."/>
            <person name="Dougan E. K."/>
            <person name="Thang M."/>
            <person name="Chan C."/>
        </authorList>
    </citation>
    <scope>NUCLEOTIDE SEQUENCE [LARGE SCALE GENOMIC DNA]</scope>
</reference>
<evidence type="ECO:0000256" key="1">
    <source>
        <dbReference type="ARBA" id="ARBA00022468"/>
    </source>
</evidence>
<feature type="compositionally biased region" description="Basic and acidic residues" evidence="4">
    <location>
        <begin position="227"/>
        <end position="237"/>
    </location>
</feature>
<comment type="caution">
    <text evidence="6">The sequence shown here is derived from an EMBL/GenBank/DDBJ whole genome shotgun (WGS) entry which is preliminary data.</text>
</comment>
<evidence type="ECO:0000256" key="2">
    <source>
        <dbReference type="ARBA" id="ARBA00022614"/>
    </source>
</evidence>
<dbReference type="SMART" id="SM00368">
    <property type="entry name" value="LRR_RI"/>
    <property type="match status" value="10"/>
</dbReference>
<dbReference type="InterPro" id="IPR001611">
    <property type="entry name" value="Leu-rich_rpt"/>
</dbReference>
<feature type="region of interest" description="Disordered" evidence="4">
    <location>
        <begin position="1857"/>
        <end position="1897"/>
    </location>
</feature>
<evidence type="ECO:0000313" key="7">
    <source>
        <dbReference type="Proteomes" id="UP001189429"/>
    </source>
</evidence>
<sequence>MSFWGCIVAPGEPKKVETRAGELLHLSQACLDPATPAGASAKVLVEQGGQSYAVACLREGAQEFCALDLFLDSTEAKLAVKGDTMMQKVQDYIANLAEGNAQKDLEPFLALMYGEDVPAGGQPSHVEWDGERWAAARVVKHLARNPHHSGTWQEYRSSLARDRGPNLFRHERDMLVGFLRSLHSAFAAATLANLALQGPVVADSSEEGPVDFAEPQASAAPSPSLEAKVDDDIKRDGQPAASGRSARSDQLWLRMHFPGLVRRWPLGRWFSQEWFSLLVQPGSPLAVLSSCLWRPVATREPSPAPEVLRGRQDPDPLSVRVPPCPAAAVEPPLVGSAGRDSKNWSALCVGRVCGPSLHGVRGGGWLLRGASGLAAMGDETPDEGRAPRRAHAVAVQDHHGAGASAPSSAGRGGYPSGNLGPTGLPGMPLGLDLSFGIQGLQFENINLVGSELGESAIFSLVTSVSHITSLDLRGNRLSAAFGWRLVKAMKKKYLSLEYCNGVPLHKLRHNSISRLDLASVHNNHCMYGIEVVGAIFLAHFLRLNSSLTELDFRRNNVEKDGAKALAQSLLGNAQCQLRVVNGMQLKAVGSRPIGCDFADFRTSQLTVLNLTKLMLDDDDFVFLEEWLRRYDCVTELDISQNVIRKDGVRKLAKYVKETKTLLKLNATHLPVDFEGSAMLASAVLDNETLEEAALPLGPCNDNPDQQQMLQDFGIGLWDHPRMNRLASNTSRPPLEWANLSLVRENQVPVFPPQRSAGWPRVQMLVFMWFMVAGKPHLEDVLFGSSKNPSKEYPNCSSTPRELWPGLMAIVHDMHRTLVKLTVALPREGRPVAIELMRAISTKCVQLRTLNLLGYASTPMPLDEARLLQDWTSTGTAPRWLIEDRLVGRKLHWQALYGMLSTMEQSKVYLEKFNEISFRGPHEGGARLRDQPELTMMVLMQCLVGVAVDLQNGGGDFPQLVANLSADADVEEFCDVLRLLSKTPMVVIINFTATFPRTNNPLVETIKRQQAQLAGPLSGMASGDQVPRFTHAVVLKNNQVSERLLESLDCHAPLREFCYDHLRPALPALFKAFCSRERPLPVERIRVMPKWSTMGSTSCNAHKRFSEKRRRQLENIHAALLRSEHFQEIVSDARGTVSKDDVAAMPPDQFAALLSGVDANEYDTGERHDSKTFWRCFPSAKKFFQHPEPEEQEEEEEELFVPLPLDDDTAGELQLEKLSLCMCDLRSHLASTVRPDEWPATSRPLWDGPRKNMKPGDWDELLADTFEHEADAYDKEEGPPPFTRFHWREDLRIGTQQAALQAMGPLGTTFVDGLLHDILRSLLSPNSTLRSLDLRGCGLNRVDAEVIISLLDEQDVLQTLNAIPVDREEAAERTELRIDGSCIDRPGSGRGGSEDGMDEEEEEPSGEAFAREALEAEYVRLDEGDGLIYFEYLKPESFPSLNSLVLRRLEVPLDSTLALLTDALLSIPSLERLHLADLRLTSRGASLLLQAVTQMAPRLQSLNHLPVGQLVAQKDAQEGGALELPEGVEWNDFTLGVMARLQLWPVAAFLPPSAADGAEFRLRGPSLTDVGLKGLCVLLRHLAEQERRATAPLSRSSAPNLVRIDLSGNLQITDDTVAQLCHTLKHQSMGGSLRHSLRELNVRSCPRLRTRSSFELLNFVHHIREVLREGAASARLGSSLQQINGVDLELLQSGTGRSAGASGRSSGPPMLLRTFAEVSGRPGRSKPLLAAMSECDAHFFAGILHLYTQIPYCHVHVVVPGDLGKRRSADSPGPWGMPQNLTADGGMFQQATVSNASPFPPPQSVERQRVAAAIQAQLDSARRLFEACPFATQLRLSVVPLVDSVEDLVAEGDRTVLNGVPGTERQGDQSTFGRVKQRLQERARKSRRRRQGEADQPKRLYYQNNINSRLLHCCFRTLYGKDDTELEHAEIMNGVSTVSLPSEVDVTQVFGVATSVDMQHLDLCPAHLCRLPEVVEMPVLTHVNLNHNHLGDAGTELLFRALADANCNVVHVAVASNNIGDEGATFIASSLVKLPRLTSLELCDNFIQERGSTALADAIAGVVPPEEEDDEEPAPLEPLQVLSLDLRGNRSRELGAKRWAEVIAAHPDLKFLCLAQNGIGCLGSSMFMDLVISAVHSTVLSVLDLQDNFPLPDGVPGAVDMGPPPDEVAEELLQFLPPGEYDPAEVRRAVFIRRHRASAMPGAGEKKGRQPQQGQRTLGTRPQDTTAGSVPVSPGLAPGGDS</sequence>